<name>A0ABY4HH69_9BACI</name>
<feature type="signal peptide" evidence="2">
    <location>
        <begin position="1"/>
        <end position="20"/>
    </location>
</feature>
<accession>A0ABY4HH69</accession>
<keyword evidence="2" id="KW-0732">Signal</keyword>
<organism evidence="4 5">
    <name type="scientific">Halobacillus amylolyticus</name>
    <dbReference type="NCBI Taxonomy" id="2932259"/>
    <lineage>
        <taxon>Bacteria</taxon>
        <taxon>Bacillati</taxon>
        <taxon>Bacillota</taxon>
        <taxon>Bacilli</taxon>
        <taxon>Bacillales</taxon>
        <taxon>Bacillaceae</taxon>
        <taxon>Halobacillus</taxon>
    </lineage>
</organism>
<feature type="chain" id="PRO_5046132309" description="Intracellular proteinase inhibitor BsuPI domain-containing protein" evidence="2">
    <location>
        <begin position="21"/>
        <end position="172"/>
    </location>
</feature>
<dbReference type="PROSITE" id="PS51257">
    <property type="entry name" value="PROKAR_LIPOPROTEIN"/>
    <property type="match status" value="1"/>
</dbReference>
<evidence type="ECO:0000259" key="3">
    <source>
        <dbReference type="Pfam" id="PF12690"/>
    </source>
</evidence>
<evidence type="ECO:0000256" key="2">
    <source>
        <dbReference type="SAM" id="SignalP"/>
    </source>
</evidence>
<proteinExistence type="predicted"/>
<dbReference type="InterPro" id="IPR020481">
    <property type="entry name" value="Intracell_prot_inh_BsuPI"/>
</dbReference>
<dbReference type="RefSeq" id="WP_245035534.1">
    <property type="nucleotide sequence ID" value="NZ_CP095075.1"/>
</dbReference>
<feature type="compositionally biased region" description="Gly residues" evidence="1">
    <location>
        <begin position="54"/>
        <end position="63"/>
    </location>
</feature>
<evidence type="ECO:0000313" key="5">
    <source>
        <dbReference type="Proteomes" id="UP000830326"/>
    </source>
</evidence>
<feature type="region of interest" description="Disordered" evidence="1">
    <location>
        <begin position="25"/>
        <end position="66"/>
    </location>
</feature>
<protein>
    <recommendedName>
        <fullName evidence="3">Intracellular proteinase inhibitor BsuPI domain-containing protein</fullName>
    </recommendedName>
</protein>
<feature type="compositionally biased region" description="Acidic residues" evidence="1">
    <location>
        <begin position="33"/>
        <end position="44"/>
    </location>
</feature>
<reference evidence="4" key="1">
    <citation type="submission" date="2022-04" db="EMBL/GenBank/DDBJ databases">
        <title>Halobacillus sp. isolated from saltern.</title>
        <authorList>
            <person name="Won M."/>
            <person name="Lee C.-M."/>
            <person name="Woen H.-Y."/>
            <person name="Kwon S.-W."/>
        </authorList>
    </citation>
    <scope>NUCLEOTIDE SEQUENCE</scope>
    <source>
        <strain evidence="4">SSHM10-5</strain>
    </source>
</reference>
<dbReference type="Proteomes" id="UP000830326">
    <property type="component" value="Chromosome"/>
</dbReference>
<dbReference type="EMBL" id="CP095075">
    <property type="protein sequence ID" value="UOR13738.1"/>
    <property type="molecule type" value="Genomic_DNA"/>
</dbReference>
<evidence type="ECO:0000256" key="1">
    <source>
        <dbReference type="SAM" id="MobiDB-lite"/>
    </source>
</evidence>
<sequence>MKKILLSVFLLFAVILSACGDQQQQSGQADTDSQQEDVNEEENTQDGTQADGNGNQGGSGGIAAGTLEPTLEVNGKQASFQITNQTERVKKLILPGNSPYTYVITNAEGKTVFEISKSNPQFEQKKPVTLKQGEVIEYKLSIPEALQPGTYDITAILHTEPVVKAKTSFTRE</sequence>
<gene>
    <name evidence="4" type="ORF">MUO15_10005</name>
</gene>
<dbReference type="Pfam" id="PF12690">
    <property type="entry name" value="BsuPI"/>
    <property type="match status" value="1"/>
</dbReference>
<dbReference type="Gene3D" id="2.60.40.2360">
    <property type="entry name" value="Intracellular proteinase inhibitor BsuPI"/>
    <property type="match status" value="1"/>
</dbReference>
<evidence type="ECO:0000313" key="4">
    <source>
        <dbReference type="EMBL" id="UOR13738.1"/>
    </source>
</evidence>
<dbReference type="InterPro" id="IPR038144">
    <property type="entry name" value="IPI"/>
</dbReference>
<feature type="domain" description="Intracellular proteinase inhibitor BsuPI" evidence="3">
    <location>
        <begin position="74"/>
        <end position="161"/>
    </location>
</feature>
<keyword evidence="5" id="KW-1185">Reference proteome</keyword>